<dbReference type="AlphaFoldDB" id="D2W3V6"/>
<dbReference type="KEGG" id="ngr:NAEGRDRAFT_54495"/>
<reference evidence="2 3" key="1">
    <citation type="journal article" date="2010" name="Cell">
        <title>The genome of Naegleria gruberi illuminates early eukaryotic versatility.</title>
        <authorList>
            <person name="Fritz-Laylin L.K."/>
            <person name="Prochnik S.E."/>
            <person name="Ginger M.L."/>
            <person name="Dacks J.B."/>
            <person name="Carpenter M.L."/>
            <person name="Field M.C."/>
            <person name="Kuo A."/>
            <person name="Paredez A."/>
            <person name="Chapman J."/>
            <person name="Pham J."/>
            <person name="Shu S."/>
            <person name="Neupane R."/>
            <person name="Cipriano M."/>
            <person name="Mancuso J."/>
            <person name="Tu H."/>
            <person name="Salamov A."/>
            <person name="Lindquist E."/>
            <person name="Shapiro H."/>
            <person name="Lucas S."/>
            <person name="Grigoriev I.V."/>
            <person name="Cande W.Z."/>
            <person name="Fulton C."/>
            <person name="Rokhsar D.S."/>
            <person name="Dawson S.C."/>
        </authorList>
    </citation>
    <scope>NUCLEOTIDE SEQUENCE [LARGE SCALE GENOMIC DNA]</scope>
    <source>
        <strain evidence="2 3">NEG-M</strain>
    </source>
</reference>
<dbReference type="GO" id="GO:0031146">
    <property type="term" value="P:SCF-dependent proteasomal ubiquitin-dependent protein catabolic process"/>
    <property type="evidence" value="ECO:0007669"/>
    <property type="project" value="TreeGrafter"/>
</dbReference>
<feature type="compositionally biased region" description="Low complexity" evidence="1">
    <location>
        <begin position="13"/>
        <end position="39"/>
    </location>
</feature>
<feature type="region of interest" description="Disordered" evidence="1">
    <location>
        <begin position="1"/>
        <end position="48"/>
    </location>
</feature>
<feature type="compositionally biased region" description="Pro residues" evidence="1">
    <location>
        <begin position="1"/>
        <end position="12"/>
    </location>
</feature>
<dbReference type="RefSeq" id="XP_002668982.1">
    <property type="nucleotide sequence ID" value="XM_002668936.1"/>
</dbReference>
<dbReference type="OMA" id="CNDQNLK"/>
<feature type="region of interest" description="Disordered" evidence="1">
    <location>
        <begin position="257"/>
        <end position="328"/>
    </location>
</feature>
<sequence length="928" mass="103651">MTIQAPPLPPNKPTTYNNNQTTTPSTTPTPSLTPSTPTNNTPPPPPRPKLANLFSRLATDNNFTFHHLHLTRDDLQLAEHLKKLNLSSIQHILQFYDFSVHRFVVLPVTCHLPINQLIGHPVYKHHSLSHLAAGIEPFQNGGQLLDHYLVYPNKQIPDPLLSCAKKNEQGLFTIESIYQAESSREKGQFEYLFEKSNNDNTCHLMSTKQIHQKLVNLINIDCPFDYQMRLSKEQGIVNRLNIYGKALKATLDAIQSRKPANNSKPSTPTSGASNSTSSLGRSGSLSGNLGVFVQSKSSSNLKESRMDSPRTPTTQPASPSVLLPTGGPKDAEYYDEYYAMTQKMRDSDFLSDLDINSFEEVEQFFNILKKQIFTMALVKSLYGAKKRVANSGAVPTQSTLKNDKKSSNNESEREVGLLFSSLSFSTTSHTLEQHLVNDLLKNIPHLASISRGTTGSVSEQLARESFFMNVEYFNGCSIDHKLLPVSIREGKFSGDLKWKKVDYFDNFNNETCNLLATKCKGLTSLNVSGTVFLDTKVVKDLNLSQIAPSRIFNEIGLGTLAYGCQSLSSIEIRMGKWDPKGTNQLLQVLPRLTKLNVPGVNMDESTFQAISDNRTLKHLTINNCEACNDQNLKYLYNHPTIAQLVIQNCTGVQNGILGLVEANSPSLVHLELVNLHNLTDGYLDVSKNSHIKTLKVNHCRTLTTQNILSLSKSQSAITNLMIRGTTDSIVLSPIGNLANQLQILDLSKTSFPYTQILKSEGPVTAFQPVYYPVTPVASEDYKQIIQSCRQLRVLILDCNHNVNDNIIYLLSDQTHPHLERLSLEKTSVTQKGINHIYSHFSSQSSNLTALNLRTRTSGELNMIDNLPNIPKLKEVHLGLIRTHSISMHYVKKLSLCKALDTVYVEFDSLEAKHKLVENNKLKNIHFEI</sequence>
<name>D2W3V6_NAEGR</name>
<accession>D2W3V6</accession>
<organism evidence="3">
    <name type="scientific">Naegleria gruberi</name>
    <name type="common">Amoeba</name>
    <dbReference type="NCBI Taxonomy" id="5762"/>
    <lineage>
        <taxon>Eukaryota</taxon>
        <taxon>Discoba</taxon>
        <taxon>Heterolobosea</taxon>
        <taxon>Tetramitia</taxon>
        <taxon>Eutetramitia</taxon>
        <taxon>Vahlkampfiidae</taxon>
        <taxon>Naegleria</taxon>
    </lineage>
</organism>
<proteinExistence type="predicted"/>
<evidence type="ECO:0000313" key="2">
    <source>
        <dbReference type="EMBL" id="EFC36238.1"/>
    </source>
</evidence>
<dbReference type="InterPro" id="IPR032675">
    <property type="entry name" value="LRR_dom_sf"/>
</dbReference>
<dbReference type="Gene3D" id="3.80.10.10">
    <property type="entry name" value="Ribonuclease Inhibitor"/>
    <property type="match status" value="2"/>
</dbReference>
<protein>
    <submittedName>
        <fullName evidence="2">Predicted protein</fullName>
    </submittedName>
</protein>
<dbReference type="PANTHER" id="PTHR13318">
    <property type="entry name" value="PARTNER OF PAIRED, ISOFORM B-RELATED"/>
    <property type="match status" value="1"/>
</dbReference>
<dbReference type="Proteomes" id="UP000006671">
    <property type="component" value="Unassembled WGS sequence"/>
</dbReference>
<evidence type="ECO:0000313" key="3">
    <source>
        <dbReference type="Proteomes" id="UP000006671"/>
    </source>
</evidence>
<keyword evidence="3" id="KW-1185">Reference proteome</keyword>
<gene>
    <name evidence="2" type="ORF">NAEGRDRAFT_54495</name>
</gene>
<dbReference type="OrthoDB" id="10254930at2759"/>
<dbReference type="SUPFAM" id="SSF52047">
    <property type="entry name" value="RNI-like"/>
    <property type="match status" value="2"/>
</dbReference>
<feature type="compositionally biased region" description="Low complexity" evidence="1">
    <location>
        <begin position="265"/>
        <end position="290"/>
    </location>
</feature>
<dbReference type="InParanoid" id="D2W3V6"/>
<dbReference type="VEuPathDB" id="AmoebaDB:NAEGRDRAFT_54495"/>
<dbReference type="GeneID" id="8862028"/>
<evidence type="ECO:0000256" key="1">
    <source>
        <dbReference type="SAM" id="MobiDB-lite"/>
    </source>
</evidence>
<dbReference type="GO" id="GO:0019005">
    <property type="term" value="C:SCF ubiquitin ligase complex"/>
    <property type="evidence" value="ECO:0007669"/>
    <property type="project" value="TreeGrafter"/>
</dbReference>
<dbReference type="EMBL" id="GG738934">
    <property type="protein sequence ID" value="EFC36238.1"/>
    <property type="molecule type" value="Genomic_DNA"/>
</dbReference>